<dbReference type="GO" id="GO:0000978">
    <property type="term" value="F:RNA polymerase II cis-regulatory region sequence-specific DNA binding"/>
    <property type="evidence" value="ECO:0007669"/>
    <property type="project" value="TreeGrafter"/>
</dbReference>
<dbReference type="InterPro" id="IPR013087">
    <property type="entry name" value="Znf_C2H2_type"/>
</dbReference>
<name>A0A8I6SSA5_CIMLE</name>
<keyword evidence="15" id="KW-1185">Reference proteome</keyword>
<dbReference type="KEGG" id="clec:112128398"/>
<dbReference type="CDD" id="cd18186">
    <property type="entry name" value="BTB_POZ_ZBTB_KLHL-like"/>
    <property type="match status" value="1"/>
</dbReference>
<dbReference type="GO" id="GO:0000981">
    <property type="term" value="F:DNA-binding transcription factor activity, RNA polymerase II-specific"/>
    <property type="evidence" value="ECO:0007669"/>
    <property type="project" value="TreeGrafter"/>
</dbReference>
<reference evidence="14" key="1">
    <citation type="submission" date="2022-01" db="UniProtKB">
        <authorList>
            <consortium name="EnsemblMetazoa"/>
        </authorList>
    </citation>
    <scope>IDENTIFICATION</scope>
</reference>
<evidence type="ECO:0000256" key="4">
    <source>
        <dbReference type="ARBA" id="ARBA00022771"/>
    </source>
</evidence>
<evidence type="ECO:0000256" key="5">
    <source>
        <dbReference type="ARBA" id="ARBA00022833"/>
    </source>
</evidence>
<evidence type="ECO:0000256" key="1">
    <source>
        <dbReference type="ARBA" id="ARBA00004123"/>
    </source>
</evidence>
<proteinExistence type="predicted"/>
<dbReference type="Proteomes" id="UP000494040">
    <property type="component" value="Unassembled WGS sequence"/>
</dbReference>
<dbReference type="SMART" id="SM00355">
    <property type="entry name" value="ZnF_C2H2"/>
    <property type="match status" value="2"/>
</dbReference>
<dbReference type="InterPro" id="IPR011333">
    <property type="entry name" value="SKP1/BTB/POZ_sf"/>
</dbReference>
<dbReference type="GO" id="GO:0005634">
    <property type="term" value="C:nucleus"/>
    <property type="evidence" value="ECO:0007669"/>
    <property type="project" value="UniProtKB-SubCell"/>
</dbReference>
<dbReference type="PROSITE" id="PS50097">
    <property type="entry name" value="BTB"/>
    <property type="match status" value="1"/>
</dbReference>
<dbReference type="Gene3D" id="3.30.710.10">
    <property type="entry name" value="Potassium Channel Kv1.1, Chain A"/>
    <property type="match status" value="1"/>
</dbReference>
<organism evidence="14 15">
    <name type="scientific">Cimex lectularius</name>
    <name type="common">Bed bug</name>
    <name type="synonym">Acanthia lectularia</name>
    <dbReference type="NCBI Taxonomy" id="79782"/>
    <lineage>
        <taxon>Eukaryota</taxon>
        <taxon>Metazoa</taxon>
        <taxon>Ecdysozoa</taxon>
        <taxon>Arthropoda</taxon>
        <taxon>Hexapoda</taxon>
        <taxon>Insecta</taxon>
        <taxon>Pterygota</taxon>
        <taxon>Neoptera</taxon>
        <taxon>Paraneoptera</taxon>
        <taxon>Hemiptera</taxon>
        <taxon>Heteroptera</taxon>
        <taxon>Panheteroptera</taxon>
        <taxon>Cimicomorpha</taxon>
        <taxon>Cimicidae</taxon>
        <taxon>Cimex</taxon>
    </lineage>
</organism>
<dbReference type="PANTHER" id="PTHR46105:SF5">
    <property type="entry name" value="ZINC FINGER AND BTB DOMAIN-CONTAINING PROTEIN 44 ISOFORM X1"/>
    <property type="match status" value="1"/>
</dbReference>
<dbReference type="PROSITE" id="PS50157">
    <property type="entry name" value="ZINC_FINGER_C2H2_2"/>
    <property type="match status" value="1"/>
</dbReference>
<dbReference type="InterPro" id="IPR050457">
    <property type="entry name" value="ZnFinger_BTB_dom_contain"/>
</dbReference>
<keyword evidence="5" id="KW-0862">Zinc</keyword>
<dbReference type="GeneID" id="112128398"/>
<dbReference type="OrthoDB" id="4845755at2759"/>
<dbReference type="OMA" id="ATHVLHM"/>
<evidence type="ECO:0000256" key="9">
    <source>
        <dbReference type="ARBA" id="ARBA00023242"/>
    </source>
</evidence>
<dbReference type="Pfam" id="PF00651">
    <property type="entry name" value="BTB"/>
    <property type="match status" value="1"/>
</dbReference>
<dbReference type="EnsemblMetazoa" id="XM_024230430.1">
    <property type="protein sequence ID" value="XP_024086198.1"/>
    <property type="gene ID" value="LOC112128398"/>
</dbReference>
<feature type="region of interest" description="Disordered" evidence="11">
    <location>
        <begin position="165"/>
        <end position="227"/>
    </location>
</feature>
<dbReference type="PROSITE" id="PS00028">
    <property type="entry name" value="ZINC_FINGER_C2H2_1"/>
    <property type="match status" value="2"/>
</dbReference>
<dbReference type="RefSeq" id="XP_024086198.1">
    <property type="nucleotide sequence ID" value="XM_024230430.1"/>
</dbReference>
<evidence type="ECO:0000256" key="7">
    <source>
        <dbReference type="ARBA" id="ARBA00023125"/>
    </source>
</evidence>
<evidence type="ECO:0000256" key="3">
    <source>
        <dbReference type="ARBA" id="ARBA00022737"/>
    </source>
</evidence>
<sequence length="371" mass="41605">MYSLYRGWLKGEENEAVVMITVGVGEESRQFSGRRTLLAHHSGYIKSLLENSQRNHISVPSISPHVFAAILNFINTGFLDLNPENIYSILLATHLLHMPRAVEICRNYLLGERLRNPSPNLVKPIPSRKYIPTALYWPPPPPPHFFSAPIPPPFGLPPYNVPHVVGRSGGEDGVPEEAGGHEPTAGEDPVPSTSVERPPPPPPPTLHDFQRDRSPGFGSHSSDTVSVKSNKGVLKDIACCDGPVRFKRVLNLNYGVLSDSENNSKDGENGRNDTDNKRVFICGFCKHTFKSHYCYRKHTRRHLNPVTLSAVNNPEKDTKDMNVQYYPCKTCGSKFPSYYFVHKHRKLCHANEPFIKEKLPSNNSQNEEPAE</sequence>
<dbReference type="SUPFAM" id="SSF54695">
    <property type="entry name" value="POZ domain"/>
    <property type="match status" value="1"/>
</dbReference>
<dbReference type="Gene3D" id="3.30.160.60">
    <property type="entry name" value="Classic Zinc Finger"/>
    <property type="match status" value="1"/>
</dbReference>
<dbReference type="PANTHER" id="PTHR46105">
    <property type="entry name" value="AGAP004733-PA"/>
    <property type="match status" value="1"/>
</dbReference>
<comment type="subcellular location">
    <subcellularLocation>
        <location evidence="1">Nucleus</location>
    </subcellularLocation>
</comment>
<dbReference type="InterPro" id="IPR000210">
    <property type="entry name" value="BTB/POZ_dom"/>
</dbReference>
<evidence type="ECO:0000313" key="14">
    <source>
        <dbReference type="EnsemblMetazoa" id="XP_024086198.1"/>
    </source>
</evidence>
<keyword evidence="8" id="KW-0804">Transcription</keyword>
<feature type="domain" description="BTB" evidence="12">
    <location>
        <begin position="16"/>
        <end position="83"/>
    </location>
</feature>
<evidence type="ECO:0000256" key="2">
    <source>
        <dbReference type="ARBA" id="ARBA00022723"/>
    </source>
</evidence>
<evidence type="ECO:0000256" key="10">
    <source>
        <dbReference type="PROSITE-ProRule" id="PRU00042"/>
    </source>
</evidence>
<evidence type="ECO:0000313" key="15">
    <source>
        <dbReference type="Proteomes" id="UP000494040"/>
    </source>
</evidence>
<dbReference type="SMART" id="SM00225">
    <property type="entry name" value="BTB"/>
    <property type="match status" value="1"/>
</dbReference>
<evidence type="ECO:0000259" key="13">
    <source>
        <dbReference type="PROSITE" id="PS50157"/>
    </source>
</evidence>
<keyword evidence="6" id="KW-0805">Transcription regulation</keyword>
<dbReference type="AlphaFoldDB" id="A0A8I6SSA5"/>
<evidence type="ECO:0000259" key="12">
    <source>
        <dbReference type="PROSITE" id="PS50097"/>
    </source>
</evidence>
<keyword evidence="2" id="KW-0479">Metal-binding</keyword>
<keyword evidence="4 10" id="KW-0863">Zinc-finger</keyword>
<feature type="domain" description="C2H2-type" evidence="13">
    <location>
        <begin position="326"/>
        <end position="354"/>
    </location>
</feature>
<evidence type="ECO:0000256" key="11">
    <source>
        <dbReference type="SAM" id="MobiDB-lite"/>
    </source>
</evidence>
<evidence type="ECO:0000256" key="8">
    <source>
        <dbReference type="ARBA" id="ARBA00023163"/>
    </source>
</evidence>
<accession>A0A8I6SSA5</accession>
<dbReference type="GO" id="GO:0008270">
    <property type="term" value="F:zinc ion binding"/>
    <property type="evidence" value="ECO:0007669"/>
    <property type="project" value="UniProtKB-KW"/>
</dbReference>
<keyword evidence="9" id="KW-0539">Nucleus</keyword>
<evidence type="ECO:0000256" key="6">
    <source>
        <dbReference type="ARBA" id="ARBA00023015"/>
    </source>
</evidence>
<protein>
    <submittedName>
        <fullName evidence="14">Uncharacterized protein</fullName>
    </submittedName>
</protein>
<keyword evidence="3" id="KW-0677">Repeat</keyword>
<keyword evidence="7" id="KW-0238">DNA-binding</keyword>